<dbReference type="PANTHER" id="PTHR30492:SF0">
    <property type="entry name" value="METHYLGLYOXAL SYNTHASE"/>
    <property type="match status" value="1"/>
</dbReference>
<dbReference type="Gene3D" id="3.40.50.1380">
    <property type="entry name" value="Methylglyoxal synthase-like domain"/>
    <property type="match status" value="2"/>
</dbReference>
<dbReference type="GO" id="GO:0019242">
    <property type="term" value="P:methylglyoxal biosynthetic process"/>
    <property type="evidence" value="ECO:0007669"/>
    <property type="project" value="InterPro"/>
</dbReference>
<dbReference type="eggNOG" id="COG1803">
    <property type="taxonomic scope" value="Bacteria"/>
</dbReference>
<dbReference type="InterPro" id="IPR004363">
    <property type="entry name" value="Methylgl_synth"/>
</dbReference>
<reference evidence="2 3" key="1">
    <citation type="journal article" date="2013" name="Genome Biol.">
        <title>Genomic analysis reveals key aspects of prokaryotic symbiosis in the phototrophic consortium "Chlorochromatium aggregatum".</title>
        <authorList>
            <person name="Liu Z."/>
            <person name="Muller J."/>
            <person name="Li T."/>
            <person name="Alvey R.M."/>
            <person name="Vogl K."/>
            <person name="Frigaard N.U."/>
            <person name="Rockwell N.C."/>
            <person name="Boyd E.S."/>
            <person name="Tomsho L.P."/>
            <person name="Schuster S.C."/>
            <person name="Henke P."/>
            <person name="Rohde M."/>
            <person name="Overmann J."/>
            <person name="Bryant D.A."/>
        </authorList>
    </citation>
    <scope>NUCLEOTIDE SEQUENCE [LARGE SCALE GENOMIC DNA]</scope>
    <source>
        <strain evidence="2">CR</strain>
    </source>
</reference>
<sequence>MQYGLVAHRLHRIGQDCALLQWARLCEPGLRELGLHFHATGGAHDVLVVNGLLRDQLVSVGYGRDGGLMRLVSRIAGGVEPGTVLDGVVFFIDPVNPTSMYPETLALKRQCIIHAKPFVATLAGAIEWIAVELILAGKADALFPQARACWELEAQTMALVAHDALKNEMLAFAGDHFDTLSRFASRVATGTTGRKLNAMAWSRGWDSSRPWVTCYQSGPLGGDAQIAERVLDLQCQKVIFFEDPHVARQHEADIQLLERSVYSTAHATTCINTPAMARRWATAAAALAAQRSR</sequence>
<dbReference type="HOGENOM" id="CLU_082725_0_0_4"/>
<name>U5N797_9BURK</name>
<dbReference type="OrthoDB" id="9787147at2"/>
<evidence type="ECO:0000313" key="2">
    <source>
        <dbReference type="EMBL" id="AGX87180.1"/>
    </source>
</evidence>
<dbReference type="RefSeq" id="WP_022771998.1">
    <property type="nucleotide sequence ID" value="NC_022576.1"/>
</dbReference>
<keyword evidence="3" id="KW-1185">Reference proteome</keyword>
<dbReference type="PANTHER" id="PTHR30492">
    <property type="entry name" value="METHYLGLYOXAL SYNTHASE"/>
    <property type="match status" value="1"/>
</dbReference>
<dbReference type="EMBL" id="CP004885">
    <property type="protein sequence ID" value="AGX87180.1"/>
    <property type="molecule type" value="Genomic_DNA"/>
</dbReference>
<dbReference type="STRING" id="946483.Cenrod_1086"/>
<dbReference type="InterPro" id="IPR036914">
    <property type="entry name" value="MGS-like_dom_sf"/>
</dbReference>
<dbReference type="InterPro" id="IPR018148">
    <property type="entry name" value="Methylglyoxal_synth_AS"/>
</dbReference>
<evidence type="ECO:0000313" key="3">
    <source>
        <dbReference type="Proteomes" id="UP000017184"/>
    </source>
</evidence>
<protein>
    <submittedName>
        <fullName evidence="2">Methylglyoxal synthase</fullName>
    </submittedName>
</protein>
<evidence type="ECO:0000256" key="1">
    <source>
        <dbReference type="ARBA" id="ARBA00023239"/>
    </source>
</evidence>
<dbReference type="Proteomes" id="UP000017184">
    <property type="component" value="Chromosome"/>
</dbReference>
<dbReference type="GO" id="GO:0005829">
    <property type="term" value="C:cytosol"/>
    <property type="evidence" value="ECO:0007669"/>
    <property type="project" value="TreeGrafter"/>
</dbReference>
<proteinExistence type="predicted"/>
<keyword evidence="1" id="KW-0456">Lyase</keyword>
<organism evidence="2 3">
    <name type="scientific">Candidatus Symbiobacter mobilis CR</name>
    <dbReference type="NCBI Taxonomy" id="946483"/>
    <lineage>
        <taxon>Bacteria</taxon>
        <taxon>Pseudomonadati</taxon>
        <taxon>Pseudomonadota</taxon>
        <taxon>Betaproteobacteria</taxon>
        <taxon>Burkholderiales</taxon>
        <taxon>Comamonadaceae</taxon>
    </lineage>
</organism>
<dbReference type="PATRIC" id="fig|946483.4.peg.1090"/>
<accession>U5N797</accession>
<dbReference type="GO" id="GO:0008929">
    <property type="term" value="F:methylglyoxal synthase activity"/>
    <property type="evidence" value="ECO:0007669"/>
    <property type="project" value="InterPro"/>
</dbReference>
<dbReference type="AlphaFoldDB" id="U5N797"/>
<dbReference type="SUPFAM" id="SSF52335">
    <property type="entry name" value="Methylglyoxal synthase-like"/>
    <property type="match status" value="2"/>
</dbReference>
<gene>
    <name evidence="2" type="primary">mgsA</name>
    <name evidence="2" type="ORF">Cenrod_1086</name>
</gene>
<dbReference type="KEGG" id="cbx:Cenrod_1086"/>
<dbReference type="PROSITE" id="PS01335">
    <property type="entry name" value="METHYLGLYOXAL_SYNTH"/>
    <property type="match status" value="1"/>
</dbReference>